<protein>
    <submittedName>
        <fullName evidence="5">Phosphoribosyl-dephospho-CoA transferase</fullName>
    </submittedName>
</protein>
<keyword evidence="2" id="KW-0548">Nucleotidyltransferase</keyword>
<dbReference type="EMBL" id="WNDP01000180">
    <property type="protein sequence ID" value="KAF1018336.1"/>
    <property type="molecule type" value="Genomic_DNA"/>
</dbReference>
<evidence type="ECO:0000259" key="4">
    <source>
        <dbReference type="Pfam" id="PF20866"/>
    </source>
</evidence>
<keyword evidence="1 5" id="KW-0808">Transferase</keyword>
<evidence type="ECO:0000256" key="1">
    <source>
        <dbReference type="ARBA" id="ARBA00022679"/>
    </source>
</evidence>
<comment type="caution">
    <text evidence="5">The sequence shown here is derived from an EMBL/GenBank/DDBJ whole genome shotgun (WGS) entry which is preliminary data.</text>
</comment>
<feature type="domain" description="Phosphoribosyl-dephospho-CoA transferase MdcG C-terminal" evidence="3">
    <location>
        <begin position="86"/>
        <end position="196"/>
    </location>
</feature>
<name>A0A833PBJ3_ACIBZ</name>
<dbReference type="Proteomes" id="UP000490535">
    <property type="component" value="Unassembled WGS sequence"/>
</dbReference>
<accession>A0A833PBJ3</accession>
<dbReference type="Pfam" id="PF20866">
    <property type="entry name" value="MdcG_N"/>
    <property type="match status" value="1"/>
</dbReference>
<reference evidence="6" key="1">
    <citation type="journal article" date="2020" name="MBio">
        <title>Horizontal gene transfer to a defensive symbiont with a reduced genome amongst a multipartite beetle microbiome.</title>
        <authorList>
            <person name="Waterworth S.C."/>
            <person name="Florez L.V."/>
            <person name="Rees E.R."/>
            <person name="Hertweck C."/>
            <person name="Kaltenpoth M."/>
            <person name="Kwan J.C."/>
        </authorList>
    </citation>
    <scope>NUCLEOTIDE SEQUENCE [LARGE SCALE GENOMIC DNA]</scope>
</reference>
<evidence type="ECO:0000256" key="2">
    <source>
        <dbReference type="ARBA" id="ARBA00022695"/>
    </source>
</evidence>
<dbReference type="NCBIfam" id="NF002332">
    <property type="entry name" value="PRK01293.1"/>
    <property type="match status" value="1"/>
</dbReference>
<organism evidence="5 6">
    <name type="scientific">Acinetobacter bereziniae</name>
    <name type="common">Acinetobacter genomosp. 10</name>
    <dbReference type="NCBI Taxonomy" id="106648"/>
    <lineage>
        <taxon>Bacteria</taxon>
        <taxon>Pseudomonadati</taxon>
        <taxon>Pseudomonadota</taxon>
        <taxon>Gammaproteobacteria</taxon>
        <taxon>Moraxellales</taxon>
        <taxon>Moraxellaceae</taxon>
        <taxon>Acinetobacter</taxon>
    </lineage>
</organism>
<dbReference type="GO" id="GO:0016779">
    <property type="term" value="F:nucleotidyltransferase activity"/>
    <property type="evidence" value="ECO:0007669"/>
    <property type="project" value="UniProtKB-KW"/>
</dbReference>
<dbReference type="AlphaFoldDB" id="A0A833PBJ3"/>
<evidence type="ECO:0000313" key="6">
    <source>
        <dbReference type="Proteomes" id="UP000490535"/>
    </source>
</evidence>
<dbReference type="InterPro" id="IPR017557">
    <property type="entry name" value="Holo-ACP_synthase"/>
</dbReference>
<dbReference type="InterPro" id="IPR048903">
    <property type="entry name" value="MdcG_N"/>
</dbReference>
<dbReference type="Pfam" id="PF10620">
    <property type="entry name" value="MdcG"/>
    <property type="match status" value="1"/>
</dbReference>
<dbReference type="InterPro" id="IPR049180">
    <property type="entry name" value="MdcG_C"/>
</dbReference>
<proteinExistence type="predicted"/>
<gene>
    <name evidence="5" type="primary">mdcG</name>
    <name evidence="5" type="ORF">GAK29_04290</name>
</gene>
<dbReference type="NCBIfam" id="TIGR03135">
    <property type="entry name" value="malonate_mdcG"/>
    <property type="match status" value="1"/>
</dbReference>
<evidence type="ECO:0000259" key="3">
    <source>
        <dbReference type="Pfam" id="PF10620"/>
    </source>
</evidence>
<feature type="domain" description="Phosphoribosyl-dephospho-CoA transferase MdcG N-terminal" evidence="4">
    <location>
        <begin position="5"/>
        <end position="75"/>
    </location>
</feature>
<evidence type="ECO:0000313" key="5">
    <source>
        <dbReference type="EMBL" id="KAF1018336.1"/>
    </source>
</evidence>
<sequence length="199" mass="22331">MQPQAHDLLWGLTEQCLPLDVPEWVNHVIQRGDPVVVRRAVSGQGMIPVGVRGTQKSQRYALMMPEQHIKKCIKPEQLCALGVSQFPQWARKIQHLQTQMNLLLLQWGYTGSMGFELATGRKTVTAQSDLDVLIRTPKDLSKAQAFEIWQQLQQTGLPLDVQLQTPLGGVALKEWVRATGKVLLKRNQGAVLVNNPWQG</sequence>